<reference evidence="1 2" key="1">
    <citation type="submission" date="2022-01" db="EMBL/GenBank/DDBJ databases">
        <title>Whole genome-based taxonomy of the Shewanellaceae.</title>
        <authorList>
            <person name="Martin-Rodriguez A.J."/>
        </authorList>
    </citation>
    <scope>NUCLEOTIDE SEQUENCE [LARGE SCALE GENOMIC DNA]</scope>
    <source>
        <strain evidence="1 2">DSM 17177</strain>
    </source>
</reference>
<dbReference type="Gene3D" id="3.30.530.20">
    <property type="match status" value="1"/>
</dbReference>
<dbReference type="Proteomes" id="UP001203423">
    <property type="component" value="Unassembled WGS sequence"/>
</dbReference>
<dbReference type="SUPFAM" id="SSF55961">
    <property type="entry name" value="Bet v1-like"/>
    <property type="match status" value="1"/>
</dbReference>
<gene>
    <name evidence="1" type="ORF">L2764_11820</name>
</gene>
<name>A0ABT0LCT8_9GAMM</name>
<proteinExistence type="predicted"/>
<organism evidence="1 2">
    <name type="scientific">Shewanella surugensis</name>
    <dbReference type="NCBI Taxonomy" id="212020"/>
    <lineage>
        <taxon>Bacteria</taxon>
        <taxon>Pseudomonadati</taxon>
        <taxon>Pseudomonadota</taxon>
        <taxon>Gammaproteobacteria</taxon>
        <taxon>Alteromonadales</taxon>
        <taxon>Shewanellaceae</taxon>
        <taxon>Shewanella</taxon>
    </lineage>
</organism>
<evidence type="ECO:0000313" key="1">
    <source>
        <dbReference type="EMBL" id="MCL1125142.1"/>
    </source>
</evidence>
<comment type="caution">
    <text evidence="1">The sequence shown here is derived from an EMBL/GenBank/DDBJ whole genome shotgun (WGS) entry which is preliminary data.</text>
</comment>
<sequence length="154" mass="17710">MSEMSYQKKVRVHADSDEIYQALTRGFGHWWTRPDNPIVNVGDTATFTFPPGKSYWTLMAQELTPGKTVGLVCTDARHIHQGQPKSIETEWLGTQLIWRIKNYGTYREIYFTHMGLEPELLCFDICKCGWDHFFLRSLPAYLDVGQGEPHTALA</sequence>
<keyword evidence="2" id="KW-1185">Reference proteome</keyword>
<protein>
    <recommendedName>
        <fullName evidence="3">SRPBCC domain-containing protein</fullName>
    </recommendedName>
</protein>
<evidence type="ECO:0008006" key="3">
    <source>
        <dbReference type="Google" id="ProtNLM"/>
    </source>
</evidence>
<accession>A0ABT0LCT8</accession>
<dbReference type="InterPro" id="IPR023393">
    <property type="entry name" value="START-like_dom_sf"/>
</dbReference>
<evidence type="ECO:0000313" key="2">
    <source>
        <dbReference type="Proteomes" id="UP001203423"/>
    </source>
</evidence>
<dbReference type="EMBL" id="JAKIKS010000040">
    <property type="protein sequence ID" value="MCL1125142.1"/>
    <property type="molecule type" value="Genomic_DNA"/>
</dbReference>
<dbReference type="RefSeq" id="WP_248940431.1">
    <property type="nucleotide sequence ID" value="NZ_JAKIKS010000040.1"/>
</dbReference>